<dbReference type="GO" id="GO:0051028">
    <property type="term" value="P:mRNA transport"/>
    <property type="evidence" value="ECO:0007669"/>
    <property type="project" value="UniProtKB-KW"/>
</dbReference>
<dbReference type="SMART" id="SM00160">
    <property type="entry name" value="RanBD"/>
    <property type="match status" value="1"/>
</dbReference>
<feature type="region of interest" description="Disordered" evidence="8">
    <location>
        <begin position="138"/>
        <end position="169"/>
    </location>
</feature>
<feature type="region of interest" description="Disordered" evidence="8">
    <location>
        <begin position="412"/>
        <end position="497"/>
    </location>
</feature>
<gene>
    <name evidence="10" type="ORF">LACBIDRAFT_313735</name>
</gene>
<dbReference type="InParanoid" id="B0D0Q0"/>
<evidence type="ECO:0000256" key="4">
    <source>
        <dbReference type="ARBA" id="ARBA00022927"/>
    </source>
</evidence>
<keyword evidence="7" id="KW-0539">Nucleus</keyword>
<proteinExistence type="predicted"/>
<evidence type="ECO:0000256" key="2">
    <source>
        <dbReference type="ARBA" id="ARBA00022448"/>
    </source>
</evidence>
<feature type="compositionally biased region" description="Acidic residues" evidence="8">
    <location>
        <begin position="14"/>
        <end position="23"/>
    </location>
</feature>
<evidence type="ECO:0000256" key="5">
    <source>
        <dbReference type="ARBA" id="ARBA00023010"/>
    </source>
</evidence>
<dbReference type="CDD" id="cd13170">
    <property type="entry name" value="RanBD_NUP50"/>
    <property type="match status" value="1"/>
</dbReference>
<dbReference type="OrthoDB" id="185618at2759"/>
<evidence type="ECO:0000259" key="9">
    <source>
        <dbReference type="PROSITE" id="PS50196"/>
    </source>
</evidence>
<feature type="compositionally biased region" description="Low complexity" evidence="8">
    <location>
        <begin position="250"/>
        <end position="345"/>
    </location>
</feature>
<dbReference type="KEGG" id="lbc:LACBIDRAFT_313735"/>
<feature type="domain" description="RanBD1" evidence="9">
    <location>
        <begin position="474"/>
        <end position="600"/>
    </location>
</feature>
<dbReference type="RefSeq" id="XP_001877756.1">
    <property type="nucleotide sequence ID" value="XM_001877721.1"/>
</dbReference>
<feature type="compositionally biased region" description="Basic and acidic residues" evidence="8">
    <location>
        <begin position="1"/>
        <end position="13"/>
    </location>
</feature>
<dbReference type="HOGENOM" id="CLU_027517_0_0_1"/>
<sequence>MKRGAEKQLVKDAFDDDSNEDESPSQGFKKADEAVLAARPMRGLPKRVTTSTPTPANPSAPASTPKFGGFNGFGIAGSSGSFSSMSPANPLSTPSDAQTLNSTPLFSSPSTPFASTPSVSATAPNAVKTFASLLSTPASAAQPSDVFEKRTTLPEAPPSSSNQTEMADDPAELKYYTSLRGLNVSLLTAVSKSIEDDPLFDMGELLERYKNLRTTLKQNLEEKSDSISPSSSSTPAVPPAKPLGMPAPPSTFSGFSGFGSQPAPSFPTSNPTASSSTPSSNTFSFATPPSNSGSQSQKESSTTSSHPIGFSSTSTSAAFGTSSASSTSPFSLPAASSSKLASSSTQHIFGSSTPPMTSNLFGNTDKASTNIFGNATSASTTTNFGGAFGGFGGFKPAGGNIGNPVGYGFGTSKSSDADHGGQVTASNTTPVFNPFGLSTEKKLDGDVDDSAESGQSLGDETTGSKAQTPEVNNNSELLTSNKQHDEEGEGEEDEDTVHSVKLKAYRMRKADEKGGAGWAELGYGVLRLKKHKETGARRVLLRNSSSGKININFNIYSGLKPSQAKKALTFVGHSNGASQTYSVRLQTEGQATELKEALDREIAHTQAKGS</sequence>
<dbReference type="GO" id="GO:0005643">
    <property type="term" value="C:nuclear pore"/>
    <property type="evidence" value="ECO:0007669"/>
    <property type="project" value="UniProtKB-SubCell"/>
</dbReference>
<evidence type="ECO:0000256" key="1">
    <source>
        <dbReference type="ARBA" id="ARBA00004567"/>
    </source>
</evidence>
<dbReference type="GeneID" id="6073311"/>
<dbReference type="Pfam" id="PF00638">
    <property type="entry name" value="Ran_BP1"/>
    <property type="match status" value="1"/>
</dbReference>
<dbReference type="InterPro" id="IPR000156">
    <property type="entry name" value="Ran_bind_dom"/>
</dbReference>
<feature type="compositionally biased region" description="Polar residues" evidence="8">
    <location>
        <begin position="346"/>
        <end position="376"/>
    </location>
</feature>
<feature type="compositionally biased region" description="Low complexity" evidence="8">
    <location>
        <begin position="226"/>
        <end position="235"/>
    </location>
</feature>
<evidence type="ECO:0000256" key="8">
    <source>
        <dbReference type="SAM" id="MobiDB-lite"/>
    </source>
</evidence>
<feature type="compositionally biased region" description="Polar residues" evidence="8">
    <location>
        <begin position="87"/>
        <end position="98"/>
    </location>
</feature>
<feature type="compositionally biased region" description="Low complexity" evidence="8">
    <location>
        <begin position="99"/>
        <end position="109"/>
    </location>
</feature>
<keyword evidence="2" id="KW-0813">Transport</keyword>
<keyword evidence="3" id="KW-0509">mRNA transport</keyword>
<evidence type="ECO:0000256" key="6">
    <source>
        <dbReference type="ARBA" id="ARBA00023132"/>
    </source>
</evidence>
<keyword evidence="11" id="KW-1185">Reference proteome</keyword>
<dbReference type="PANTHER" id="PTHR38697:SF1">
    <property type="entry name" value="NUCLEAR PORE COMPLEX PROTEIN SIMILAR TO S. CEREVISIAE NUP2 (EUROFUNG)"/>
    <property type="match status" value="1"/>
</dbReference>
<feature type="region of interest" description="Disordered" evidence="8">
    <location>
        <begin position="220"/>
        <end position="376"/>
    </location>
</feature>
<dbReference type="PROSITE" id="PS50196">
    <property type="entry name" value="RANBD1"/>
    <property type="match status" value="1"/>
</dbReference>
<feature type="compositionally biased region" description="Acidic residues" evidence="8">
    <location>
        <begin position="486"/>
        <end position="495"/>
    </location>
</feature>
<dbReference type="Gene3D" id="2.30.29.30">
    <property type="entry name" value="Pleckstrin-homology domain (PH domain)/Phosphotyrosine-binding domain (PTB)"/>
    <property type="match status" value="1"/>
</dbReference>
<dbReference type="SUPFAM" id="SSF50729">
    <property type="entry name" value="PH domain-like"/>
    <property type="match status" value="1"/>
</dbReference>
<evidence type="ECO:0000256" key="3">
    <source>
        <dbReference type="ARBA" id="ARBA00022816"/>
    </source>
</evidence>
<dbReference type="STRING" id="486041.B0D0Q0"/>
<dbReference type="InterPro" id="IPR011993">
    <property type="entry name" value="PH-like_dom_sf"/>
</dbReference>
<feature type="compositionally biased region" description="Pro residues" evidence="8">
    <location>
        <begin position="236"/>
        <end position="249"/>
    </location>
</feature>
<accession>B0D0Q0</accession>
<evidence type="ECO:0000256" key="7">
    <source>
        <dbReference type="ARBA" id="ARBA00023242"/>
    </source>
</evidence>
<dbReference type="Proteomes" id="UP000001194">
    <property type="component" value="Unassembled WGS sequence"/>
</dbReference>
<dbReference type="GO" id="GO:0015031">
    <property type="term" value="P:protein transport"/>
    <property type="evidence" value="ECO:0007669"/>
    <property type="project" value="UniProtKB-KW"/>
</dbReference>
<dbReference type="PANTHER" id="PTHR38697">
    <property type="entry name" value="NUCLEAR PORE COMPLEX PROTEIN SIMILAR TO S. CEREVISIAE NUP2 (EUROFUNG)"/>
    <property type="match status" value="1"/>
</dbReference>
<feature type="region of interest" description="Disordered" evidence="8">
    <location>
        <begin position="1"/>
        <end position="109"/>
    </location>
</feature>
<evidence type="ECO:0000313" key="10">
    <source>
        <dbReference type="EMBL" id="EDR11859.1"/>
    </source>
</evidence>
<evidence type="ECO:0000313" key="11">
    <source>
        <dbReference type="Proteomes" id="UP000001194"/>
    </source>
</evidence>
<comment type="subcellular location">
    <subcellularLocation>
        <location evidence="1">Nucleus</location>
        <location evidence="1">Nuclear pore complex</location>
    </subcellularLocation>
</comment>
<dbReference type="EMBL" id="DS547095">
    <property type="protein sequence ID" value="EDR11859.1"/>
    <property type="molecule type" value="Genomic_DNA"/>
</dbReference>
<reference evidence="10 11" key="1">
    <citation type="journal article" date="2008" name="Nature">
        <title>The genome of Laccaria bicolor provides insights into mycorrhizal symbiosis.</title>
        <authorList>
            <person name="Martin F."/>
            <person name="Aerts A."/>
            <person name="Ahren D."/>
            <person name="Brun A."/>
            <person name="Danchin E.G.J."/>
            <person name="Duchaussoy F."/>
            <person name="Gibon J."/>
            <person name="Kohler A."/>
            <person name="Lindquist E."/>
            <person name="Pereda V."/>
            <person name="Salamov A."/>
            <person name="Shapiro H.J."/>
            <person name="Wuyts J."/>
            <person name="Blaudez D."/>
            <person name="Buee M."/>
            <person name="Brokstein P."/>
            <person name="Canbaeck B."/>
            <person name="Cohen D."/>
            <person name="Courty P.E."/>
            <person name="Coutinho P.M."/>
            <person name="Delaruelle C."/>
            <person name="Detter J.C."/>
            <person name="Deveau A."/>
            <person name="DiFazio S."/>
            <person name="Duplessis S."/>
            <person name="Fraissinet-Tachet L."/>
            <person name="Lucic E."/>
            <person name="Frey-Klett P."/>
            <person name="Fourrey C."/>
            <person name="Feussner I."/>
            <person name="Gay G."/>
            <person name="Grimwood J."/>
            <person name="Hoegger P.J."/>
            <person name="Jain P."/>
            <person name="Kilaru S."/>
            <person name="Labbe J."/>
            <person name="Lin Y.C."/>
            <person name="Legue V."/>
            <person name="Le Tacon F."/>
            <person name="Marmeisse R."/>
            <person name="Melayah D."/>
            <person name="Montanini B."/>
            <person name="Muratet M."/>
            <person name="Nehls U."/>
            <person name="Niculita-Hirzel H."/>
            <person name="Oudot-Le Secq M.P."/>
            <person name="Peter M."/>
            <person name="Quesneville H."/>
            <person name="Rajashekar B."/>
            <person name="Reich M."/>
            <person name="Rouhier N."/>
            <person name="Schmutz J."/>
            <person name="Yin T."/>
            <person name="Chalot M."/>
            <person name="Henrissat B."/>
            <person name="Kuees U."/>
            <person name="Lucas S."/>
            <person name="Van de Peer Y."/>
            <person name="Podila G.K."/>
            <person name="Polle A."/>
            <person name="Pukkila P.J."/>
            <person name="Richardson P.M."/>
            <person name="Rouze P."/>
            <person name="Sanders I.R."/>
            <person name="Stajich J.E."/>
            <person name="Tunlid A."/>
            <person name="Tuskan G."/>
            <person name="Grigoriev I.V."/>
        </authorList>
    </citation>
    <scope>NUCLEOTIDE SEQUENCE [LARGE SCALE GENOMIC DNA]</scope>
    <source>
        <strain evidence="11">S238N-H82 / ATCC MYA-4686</strain>
    </source>
</reference>
<keyword evidence="4" id="KW-0653">Protein transport</keyword>
<feature type="compositionally biased region" description="Low complexity" evidence="8">
    <location>
        <begin position="49"/>
        <end position="68"/>
    </location>
</feature>
<keyword evidence="5" id="KW-0811">Translocation</keyword>
<organism evidence="11">
    <name type="scientific">Laccaria bicolor (strain S238N-H82 / ATCC MYA-4686)</name>
    <name type="common">Bicoloured deceiver</name>
    <name type="synonym">Laccaria laccata var. bicolor</name>
    <dbReference type="NCBI Taxonomy" id="486041"/>
    <lineage>
        <taxon>Eukaryota</taxon>
        <taxon>Fungi</taxon>
        <taxon>Dikarya</taxon>
        <taxon>Basidiomycota</taxon>
        <taxon>Agaricomycotina</taxon>
        <taxon>Agaricomycetes</taxon>
        <taxon>Agaricomycetidae</taxon>
        <taxon>Agaricales</taxon>
        <taxon>Agaricineae</taxon>
        <taxon>Hydnangiaceae</taxon>
        <taxon>Laccaria</taxon>
    </lineage>
</organism>
<dbReference type="InterPro" id="IPR053074">
    <property type="entry name" value="NPC_Nucleoporin"/>
</dbReference>
<protein>
    <submittedName>
        <fullName evidence="10">Predicted protein</fullName>
    </submittedName>
</protein>
<keyword evidence="6" id="KW-0906">Nuclear pore complex</keyword>
<dbReference type="Pfam" id="PF08911">
    <property type="entry name" value="NUP50"/>
    <property type="match status" value="1"/>
</dbReference>
<feature type="compositionally biased region" description="Polar residues" evidence="8">
    <location>
        <begin position="452"/>
        <end position="481"/>
    </location>
</feature>
<dbReference type="AlphaFoldDB" id="B0D0Q0"/>
<dbReference type="InterPro" id="IPR015007">
    <property type="entry name" value="NUP2/50/61"/>
</dbReference>
<name>B0D0Q0_LACBS</name>